<sequence>MNHLEQDMPVDPVQDPQRRLLVKGSITWGVVAAFAPMPVMQAIAAAPATSADVPAAVAAFQKASSFLTSKSVNATMATRAYEALKKRMPDIDKTVASINTLVADKQLAHMDAYLGLQDVDKGLDKQAKDIVRAMYLGVVGDDEKAELFAYEEAFMYDPTRDVLVVPTYGRGPDSWGPKPVESIVMVEK</sequence>
<reference evidence="1 2" key="1">
    <citation type="submission" date="2019-08" db="EMBL/GenBank/DDBJ databases">
        <title>Amphibian skin-associated Pigmentiphaga: genome sequence and occurrence across geography and hosts.</title>
        <authorList>
            <person name="Bletz M.C."/>
            <person name="Bunk B."/>
            <person name="Sproeer C."/>
            <person name="Biwer P."/>
            <person name="Reiter S."/>
            <person name="Rabemananjara F.C.E."/>
            <person name="Schulz S."/>
            <person name="Overmann J."/>
            <person name="Vences M."/>
        </authorList>
    </citation>
    <scope>NUCLEOTIDE SEQUENCE [LARGE SCALE GENOMIC DNA]</scope>
    <source>
        <strain evidence="1 2">Mada1488</strain>
    </source>
</reference>
<protein>
    <submittedName>
        <fullName evidence="1">Sorbitol dehydrogenase</fullName>
    </submittedName>
</protein>
<dbReference type="AlphaFoldDB" id="A0A5C0B4M1"/>
<accession>A0A5C0B4M1</accession>
<dbReference type="KEGG" id="pacr:FXN63_21925"/>
<dbReference type="Proteomes" id="UP000325161">
    <property type="component" value="Chromosome"/>
</dbReference>
<dbReference type="Pfam" id="PF12318">
    <property type="entry name" value="FAD-SLDH"/>
    <property type="match status" value="1"/>
</dbReference>
<gene>
    <name evidence="1" type="ORF">FXN63_21925</name>
</gene>
<keyword evidence="2" id="KW-1185">Reference proteome</keyword>
<evidence type="ECO:0000313" key="2">
    <source>
        <dbReference type="Proteomes" id="UP000325161"/>
    </source>
</evidence>
<dbReference type="OrthoDB" id="8635030at2"/>
<name>A0A5C0B4M1_9BURK</name>
<dbReference type="EMBL" id="CP043046">
    <property type="protein sequence ID" value="QEI08200.1"/>
    <property type="molecule type" value="Genomic_DNA"/>
</dbReference>
<proteinExistence type="predicted"/>
<dbReference type="RefSeq" id="WP_148817542.1">
    <property type="nucleotide sequence ID" value="NZ_CP043046.1"/>
</dbReference>
<organism evidence="1 2">
    <name type="scientific">Pigmentiphaga aceris</name>
    <dbReference type="NCBI Taxonomy" id="1940612"/>
    <lineage>
        <taxon>Bacteria</taxon>
        <taxon>Pseudomonadati</taxon>
        <taxon>Pseudomonadota</taxon>
        <taxon>Betaproteobacteria</taxon>
        <taxon>Burkholderiales</taxon>
        <taxon>Alcaligenaceae</taxon>
        <taxon>Pigmentiphaga</taxon>
    </lineage>
</organism>
<evidence type="ECO:0000313" key="1">
    <source>
        <dbReference type="EMBL" id="QEI08200.1"/>
    </source>
</evidence>
<dbReference type="InterPro" id="IPR024651">
    <property type="entry name" value="FAD-SLDH_ssu"/>
</dbReference>